<reference evidence="2 3" key="1">
    <citation type="journal article" date="2012" name="Proc. Natl. Acad. Sci. U.S.A.">
        <title>Comparative genomics of Ceriporiopsis subvermispora and Phanerochaete chrysosporium provide insight into selective ligninolysis.</title>
        <authorList>
            <person name="Fernandez-Fueyo E."/>
            <person name="Ruiz-Duenas F.J."/>
            <person name="Ferreira P."/>
            <person name="Floudas D."/>
            <person name="Hibbett D.S."/>
            <person name="Canessa P."/>
            <person name="Larrondo L.F."/>
            <person name="James T.Y."/>
            <person name="Seelenfreund D."/>
            <person name="Lobos S."/>
            <person name="Polanco R."/>
            <person name="Tello M."/>
            <person name="Honda Y."/>
            <person name="Watanabe T."/>
            <person name="Watanabe T."/>
            <person name="Ryu J.S."/>
            <person name="Kubicek C.P."/>
            <person name="Schmoll M."/>
            <person name="Gaskell J."/>
            <person name="Hammel K.E."/>
            <person name="St John F.J."/>
            <person name="Vanden Wymelenberg A."/>
            <person name="Sabat G."/>
            <person name="Splinter BonDurant S."/>
            <person name="Syed K."/>
            <person name="Yadav J.S."/>
            <person name="Doddapaneni H."/>
            <person name="Subramanian V."/>
            <person name="Lavin J.L."/>
            <person name="Oguiza J.A."/>
            <person name="Perez G."/>
            <person name="Pisabarro A.G."/>
            <person name="Ramirez L."/>
            <person name="Santoyo F."/>
            <person name="Master E."/>
            <person name="Coutinho P.M."/>
            <person name="Henrissat B."/>
            <person name="Lombard V."/>
            <person name="Magnuson J.K."/>
            <person name="Kuees U."/>
            <person name="Hori C."/>
            <person name="Igarashi K."/>
            <person name="Samejima M."/>
            <person name="Held B.W."/>
            <person name="Barry K.W."/>
            <person name="LaButti K.M."/>
            <person name="Lapidus A."/>
            <person name="Lindquist E.A."/>
            <person name="Lucas S.M."/>
            <person name="Riley R."/>
            <person name="Salamov A.A."/>
            <person name="Hoffmeister D."/>
            <person name="Schwenk D."/>
            <person name="Hadar Y."/>
            <person name="Yarden O."/>
            <person name="de Vries R.P."/>
            <person name="Wiebenga A."/>
            <person name="Stenlid J."/>
            <person name="Eastwood D."/>
            <person name="Grigoriev I.V."/>
            <person name="Berka R.M."/>
            <person name="Blanchette R.A."/>
            <person name="Kersten P."/>
            <person name="Martinez A.T."/>
            <person name="Vicuna R."/>
            <person name="Cullen D."/>
        </authorList>
    </citation>
    <scope>NUCLEOTIDE SEQUENCE [LARGE SCALE GENOMIC DNA]</scope>
    <source>
        <strain evidence="2 3">B</strain>
    </source>
</reference>
<evidence type="ECO:0000313" key="3">
    <source>
        <dbReference type="Proteomes" id="UP000016930"/>
    </source>
</evidence>
<dbReference type="HOGENOM" id="CLU_053172_0_0_1"/>
<proteinExistence type="predicted"/>
<feature type="region of interest" description="Disordered" evidence="1">
    <location>
        <begin position="205"/>
        <end position="232"/>
    </location>
</feature>
<keyword evidence="3" id="KW-1185">Reference proteome</keyword>
<dbReference type="EMBL" id="KB445823">
    <property type="protein sequence ID" value="EMD31130.1"/>
    <property type="molecule type" value="Genomic_DNA"/>
</dbReference>
<organism evidence="2 3">
    <name type="scientific">Ceriporiopsis subvermispora (strain B)</name>
    <name type="common">White-rot fungus</name>
    <name type="synonym">Gelatoporia subvermispora</name>
    <dbReference type="NCBI Taxonomy" id="914234"/>
    <lineage>
        <taxon>Eukaryota</taxon>
        <taxon>Fungi</taxon>
        <taxon>Dikarya</taxon>
        <taxon>Basidiomycota</taxon>
        <taxon>Agaricomycotina</taxon>
        <taxon>Agaricomycetes</taxon>
        <taxon>Polyporales</taxon>
        <taxon>Gelatoporiaceae</taxon>
        <taxon>Gelatoporia</taxon>
    </lineage>
</organism>
<protein>
    <submittedName>
        <fullName evidence="2">Uncharacterized protein</fullName>
    </submittedName>
</protein>
<dbReference type="AlphaFoldDB" id="M2QGG8"/>
<accession>M2QGG8</accession>
<feature type="compositionally biased region" description="Basic and acidic residues" evidence="1">
    <location>
        <begin position="217"/>
        <end position="232"/>
    </location>
</feature>
<evidence type="ECO:0000256" key="1">
    <source>
        <dbReference type="SAM" id="MobiDB-lite"/>
    </source>
</evidence>
<gene>
    <name evidence="2" type="ORF">CERSUDRAFT_127592</name>
</gene>
<dbReference type="Proteomes" id="UP000016930">
    <property type="component" value="Unassembled WGS sequence"/>
</dbReference>
<evidence type="ECO:0000313" key="2">
    <source>
        <dbReference type="EMBL" id="EMD31130.1"/>
    </source>
</evidence>
<sequence>MSWSDSLRFALHFLQVVYFAITSYFLDHQIAGHRLTIGHLSITTLSAHDVRYVGMLYDKTYTYDFKASTVSIRLHLPTSTLPRWLTFAAIDLLYNSSTTDISVARLDVTFWIFPVLFRITAGPWLNVVLDDFRIRIFKSKATPFYIQRLRQNLVGAILTGEYLRVDDAWTNAQFSGLTELVSVNGDTHASGNGFGLGKHANGGAHEAADGGALHGSGSHDDCADSDPTEKAPKLLPRDREEIRVSAYARQLHINNTEGRIYTFQRLDAQLRRDWDADAGTFVLVAEESRWVRVHWPYQRTMVLSWWIQLASAILTFPYDVFHTFQHPMGSVNLYVLRADVTFDEYRIRDAELVIQSISLIREKAYMYNIDASEILFDTLAKLIAPR</sequence>
<name>M2QGG8_CERS8</name>
<dbReference type="OrthoDB" id="2798046at2759"/>